<dbReference type="OrthoDB" id="296906at2759"/>
<evidence type="ECO:0008006" key="5">
    <source>
        <dbReference type="Google" id="ProtNLM"/>
    </source>
</evidence>
<dbReference type="Pfam" id="PF24681">
    <property type="entry name" value="Kelch_KLHDC2_KLHL20_DRC7"/>
    <property type="match status" value="1"/>
</dbReference>
<dbReference type="InterPro" id="IPR006652">
    <property type="entry name" value="Kelch_1"/>
</dbReference>
<keyword evidence="1" id="KW-0880">Kelch repeat</keyword>
<protein>
    <recommendedName>
        <fullName evidence="5">Kelch motif family protein</fullName>
    </recommendedName>
</protein>
<dbReference type="PANTHER" id="PTHR46093">
    <property type="entry name" value="ACYL-COA-BINDING DOMAIN-CONTAINING PROTEIN 5"/>
    <property type="match status" value="1"/>
</dbReference>
<comment type="caution">
    <text evidence="3">The sequence shown here is derived from an EMBL/GenBank/DDBJ whole genome shotgun (WGS) entry which is preliminary data.</text>
</comment>
<keyword evidence="4" id="KW-1185">Reference proteome</keyword>
<organism evidence="3 4">
    <name type="scientific">Paramecium sonneborni</name>
    <dbReference type="NCBI Taxonomy" id="65129"/>
    <lineage>
        <taxon>Eukaryota</taxon>
        <taxon>Sar</taxon>
        <taxon>Alveolata</taxon>
        <taxon>Ciliophora</taxon>
        <taxon>Intramacronucleata</taxon>
        <taxon>Oligohymenophorea</taxon>
        <taxon>Peniculida</taxon>
        <taxon>Parameciidae</taxon>
        <taxon>Paramecium</taxon>
    </lineage>
</organism>
<name>A0A8S1RFD5_9CILI</name>
<evidence type="ECO:0000313" key="3">
    <source>
        <dbReference type="EMBL" id="CAD8125679.1"/>
    </source>
</evidence>
<keyword evidence="2" id="KW-0677">Repeat</keyword>
<reference evidence="3" key="1">
    <citation type="submission" date="2021-01" db="EMBL/GenBank/DDBJ databases">
        <authorList>
            <consortium name="Genoscope - CEA"/>
            <person name="William W."/>
        </authorList>
    </citation>
    <scope>NUCLEOTIDE SEQUENCE</scope>
</reference>
<evidence type="ECO:0000256" key="2">
    <source>
        <dbReference type="ARBA" id="ARBA00022737"/>
    </source>
</evidence>
<dbReference type="PANTHER" id="PTHR46093:SF18">
    <property type="entry name" value="FIBRONECTIN TYPE-III DOMAIN-CONTAINING PROTEIN"/>
    <property type="match status" value="1"/>
</dbReference>
<gene>
    <name evidence="3" type="ORF">PSON_ATCC_30995.1.T1610063</name>
</gene>
<evidence type="ECO:0000256" key="1">
    <source>
        <dbReference type="ARBA" id="ARBA00022441"/>
    </source>
</evidence>
<accession>A0A8S1RFD5</accession>
<sequence length="375" mass="42612">MQELKLIGKECPIARGGCNFMQYDKGKYIVVGGVNRSENGLQELNDFWTLHLPLKDGNLAGIWKELIIENQQLYTSRSSQAACISDDKMVYIYGGQKFLESQSTDEFYRIDTVQKVLSIVKSKNKPKARNSHTLTYYKERLYLFGGANDNGPLNDLHIYDIKSEIWNQVQDVSELIIAREMHTAHILQIKLKPLKKSVDNNQTQKLVGIFQELQGQEQKVEQIQSIKITDQIIEQNNNNNNEILQQQQQEEGLENSKQDYLVILGGRNKNDILQDVQAINLQTFEVEQIENLPTQLCAHTSVQVKQDIYIFGGCDGGSLNSNIYQLKDQTINIAGTIQTAIMASSALYSEELNKIIIFGGCTLDRDLNQTYIVKI</sequence>
<dbReference type="Pfam" id="PF01344">
    <property type="entry name" value="Kelch_1"/>
    <property type="match status" value="1"/>
</dbReference>
<evidence type="ECO:0000313" key="4">
    <source>
        <dbReference type="Proteomes" id="UP000692954"/>
    </source>
</evidence>
<proteinExistence type="predicted"/>
<dbReference type="Proteomes" id="UP000692954">
    <property type="component" value="Unassembled WGS sequence"/>
</dbReference>
<dbReference type="EMBL" id="CAJJDN010000161">
    <property type="protein sequence ID" value="CAD8125679.1"/>
    <property type="molecule type" value="Genomic_DNA"/>
</dbReference>
<dbReference type="AlphaFoldDB" id="A0A8S1RFD5"/>